<organism evidence="2 3">
    <name type="scientific">candidate division LCP-89 bacterium B3_LCP</name>
    <dbReference type="NCBI Taxonomy" id="2012998"/>
    <lineage>
        <taxon>Bacteria</taxon>
        <taxon>Pseudomonadati</taxon>
        <taxon>Bacteria division LCP-89</taxon>
    </lineage>
</organism>
<feature type="non-terminal residue" evidence="2">
    <location>
        <position position="1"/>
    </location>
</feature>
<accession>A0A532V1A1</accession>
<sequence length="70" mass="7626">NISFALPLDAKVLLSVYDVSGRLVTTLVDGYRNAGIHDVTFDASDLASGIYLYRLEAGEFNVTGKMVLMK</sequence>
<dbReference type="InterPro" id="IPR026444">
    <property type="entry name" value="Secre_tail"/>
</dbReference>
<evidence type="ECO:0000259" key="1">
    <source>
        <dbReference type="Pfam" id="PF18962"/>
    </source>
</evidence>
<dbReference type="Proteomes" id="UP000319619">
    <property type="component" value="Unassembled WGS sequence"/>
</dbReference>
<comment type="caution">
    <text evidence="2">The sequence shown here is derived from an EMBL/GenBank/DDBJ whole genome shotgun (WGS) entry which is preliminary data.</text>
</comment>
<dbReference type="EMBL" id="NJBN01000003">
    <property type="protein sequence ID" value="TKJ40994.1"/>
    <property type="molecule type" value="Genomic_DNA"/>
</dbReference>
<dbReference type="NCBIfam" id="TIGR04183">
    <property type="entry name" value="Por_Secre_tail"/>
    <property type="match status" value="1"/>
</dbReference>
<evidence type="ECO:0000313" key="3">
    <source>
        <dbReference type="Proteomes" id="UP000319619"/>
    </source>
</evidence>
<dbReference type="Gene3D" id="2.60.40.4070">
    <property type="match status" value="1"/>
</dbReference>
<protein>
    <recommendedName>
        <fullName evidence="1">Secretion system C-terminal sorting domain-containing protein</fullName>
    </recommendedName>
</protein>
<evidence type="ECO:0000313" key="2">
    <source>
        <dbReference type="EMBL" id="TKJ40994.1"/>
    </source>
</evidence>
<reference evidence="2 3" key="1">
    <citation type="submission" date="2017-06" db="EMBL/GenBank/DDBJ databases">
        <title>Novel microbial phyla capable of carbon fixation and sulfur reduction in deep-sea sediments.</title>
        <authorList>
            <person name="Huang J."/>
            <person name="Baker B."/>
            <person name="Wang Y."/>
        </authorList>
    </citation>
    <scope>NUCLEOTIDE SEQUENCE [LARGE SCALE GENOMIC DNA]</scope>
    <source>
        <strain evidence="2">B3_LCP</strain>
    </source>
</reference>
<gene>
    <name evidence="2" type="ORF">CEE37_04840</name>
</gene>
<proteinExistence type="predicted"/>
<feature type="domain" description="Secretion system C-terminal sorting" evidence="1">
    <location>
        <begin position="10"/>
        <end position="67"/>
    </location>
</feature>
<dbReference type="Pfam" id="PF18962">
    <property type="entry name" value="Por_Secre_tail"/>
    <property type="match status" value="1"/>
</dbReference>
<name>A0A532V1A1_UNCL8</name>
<dbReference type="AlphaFoldDB" id="A0A532V1A1"/>